<evidence type="ECO:0000313" key="1">
    <source>
        <dbReference type="EMBL" id="GFA70134.1"/>
    </source>
</evidence>
<dbReference type="PANTHER" id="PTHR11439">
    <property type="entry name" value="GAG-POL-RELATED RETROTRANSPOSON"/>
    <property type="match status" value="1"/>
</dbReference>
<accession>A0A699K3Y7</accession>
<feature type="non-terminal residue" evidence="1">
    <location>
        <position position="119"/>
    </location>
</feature>
<organism evidence="1">
    <name type="scientific">Tanacetum cinerariifolium</name>
    <name type="common">Dalmatian daisy</name>
    <name type="synonym">Chrysanthemum cinerariifolium</name>
    <dbReference type="NCBI Taxonomy" id="118510"/>
    <lineage>
        <taxon>Eukaryota</taxon>
        <taxon>Viridiplantae</taxon>
        <taxon>Streptophyta</taxon>
        <taxon>Embryophyta</taxon>
        <taxon>Tracheophyta</taxon>
        <taxon>Spermatophyta</taxon>
        <taxon>Magnoliopsida</taxon>
        <taxon>eudicotyledons</taxon>
        <taxon>Gunneridae</taxon>
        <taxon>Pentapetalae</taxon>
        <taxon>asterids</taxon>
        <taxon>campanulids</taxon>
        <taxon>Asterales</taxon>
        <taxon>Asteraceae</taxon>
        <taxon>Asteroideae</taxon>
        <taxon>Anthemideae</taxon>
        <taxon>Anthemidinae</taxon>
        <taxon>Tanacetum</taxon>
    </lineage>
</organism>
<sequence>LEGFCNANWVSNNDEVSSTSVMFLPWGGAKLRKSTKQTCIAHSTMESEFIAFELAGQEAEWLQNLLYDIPLWRKPRNSAKQTCIAHSTMESEFIALELAGEEAEWLRNLLDDIPLWRKP</sequence>
<dbReference type="AlphaFoldDB" id="A0A699K3Y7"/>
<dbReference type="PANTHER" id="PTHR11439:SF440">
    <property type="entry name" value="INTEGRASE CATALYTIC DOMAIN-CONTAINING PROTEIN"/>
    <property type="match status" value="1"/>
</dbReference>
<dbReference type="EMBL" id="BKCJ010471563">
    <property type="protein sequence ID" value="GFA70134.1"/>
    <property type="molecule type" value="Genomic_DNA"/>
</dbReference>
<protein>
    <submittedName>
        <fullName evidence="1">Zinc finger, CCHC-type</fullName>
    </submittedName>
</protein>
<proteinExistence type="predicted"/>
<feature type="non-terminal residue" evidence="1">
    <location>
        <position position="1"/>
    </location>
</feature>
<comment type="caution">
    <text evidence="1">The sequence shown here is derived from an EMBL/GenBank/DDBJ whole genome shotgun (WGS) entry which is preliminary data.</text>
</comment>
<name>A0A699K3Y7_TANCI</name>
<reference evidence="1" key="1">
    <citation type="journal article" date="2019" name="Sci. Rep.">
        <title>Draft genome of Tanacetum cinerariifolium, the natural source of mosquito coil.</title>
        <authorList>
            <person name="Yamashiro T."/>
            <person name="Shiraishi A."/>
            <person name="Satake H."/>
            <person name="Nakayama K."/>
        </authorList>
    </citation>
    <scope>NUCLEOTIDE SEQUENCE</scope>
</reference>
<gene>
    <name evidence="1" type="ORF">Tci_642106</name>
</gene>